<feature type="domain" description="Integrase catalytic" evidence="1">
    <location>
        <begin position="130"/>
        <end position="314"/>
    </location>
</feature>
<accession>A0ABM1YGQ5</accession>
<evidence type="ECO:0000313" key="3">
    <source>
        <dbReference type="Proteomes" id="UP000069940"/>
    </source>
</evidence>
<reference evidence="2" key="2">
    <citation type="submission" date="2025-05" db="UniProtKB">
        <authorList>
            <consortium name="EnsemblMetazoa"/>
        </authorList>
    </citation>
    <scope>IDENTIFICATION</scope>
    <source>
        <strain evidence="2">Foshan</strain>
    </source>
</reference>
<dbReference type="PANTHER" id="PTHR47331">
    <property type="entry name" value="PHD-TYPE DOMAIN-CONTAINING PROTEIN"/>
    <property type="match status" value="1"/>
</dbReference>
<reference evidence="3" key="1">
    <citation type="journal article" date="2015" name="Proc. Natl. Acad. Sci. U.S.A.">
        <title>Genome sequence of the Asian Tiger mosquito, Aedes albopictus, reveals insights into its biology, genetics, and evolution.</title>
        <authorList>
            <person name="Chen X.G."/>
            <person name="Jiang X."/>
            <person name="Gu J."/>
            <person name="Xu M."/>
            <person name="Wu Y."/>
            <person name="Deng Y."/>
            <person name="Zhang C."/>
            <person name="Bonizzoni M."/>
            <person name="Dermauw W."/>
            <person name="Vontas J."/>
            <person name="Armbruster P."/>
            <person name="Huang X."/>
            <person name="Yang Y."/>
            <person name="Zhang H."/>
            <person name="He W."/>
            <person name="Peng H."/>
            <person name="Liu Y."/>
            <person name="Wu K."/>
            <person name="Chen J."/>
            <person name="Lirakis M."/>
            <person name="Topalis P."/>
            <person name="Van Leeuwen T."/>
            <person name="Hall A.B."/>
            <person name="Jiang X."/>
            <person name="Thorpe C."/>
            <person name="Mueller R.L."/>
            <person name="Sun C."/>
            <person name="Waterhouse R.M."/>
            <person name="Yan G."/>
            <person name="Tu Z.J."/>
            <person name="Fang X."/>
            <person name="James A.A."/>
        </authorList>
    </citation>
    <scope>NUCLEOTIDE SEQUENCE [LARGE SCALE GENOMIC DNA]</scope>
    <source>
        <strain evidence="3">Foshan</strain>
    </source>
</reference>
<name>A0ABM1YGQ5_AEDAL</name>
<dbReference type="InterPro" id="IPR001584">
    <property type="entry name" value="Integrase_cat-core"/>
</dbReference>
<dbReference type="Proteomes" id="UP000069940">
    <property type="component" value="Unassembled WGS sequence"/>
</dbReference>
<dbReference type="InterPro" id="IPR041588">
    <property type="entry name" value="Integrase_H2C2"/>
</dbReference>
<proteinExistence type="predicted"/>
<dbReference type="Gene3D" id="3.30.420.10">
    <property type="entry name" value="Ribonuclease H-like superfamily/Ribonuclease H"/>
    <property type="match status" value="1"/>
</dbReference>
<dbReference type="Pfam" id="PF17921">
    <property type="entry name" value="Integrase_H2C2"/>
    <property type="match status" value="1"/>
</dbReference>
<dbReference type="PROSITE" id="PS50994">
    <property type="entry name" value="INTEGRASE"/>
    <property type="match status" value="1"/>
</dbReference>
<dbReference type="PANTHER" id="PTHR47331:SF1">
    <property type="entry name" value="GAG-LIKE PROTEIN"/>
    <property type="match status" value="1"/>
</dbReference>
<dbReference type="Pfam" id="PF18701">
    <property type="entry name" value="DUF5641"/>
    <property type="match status" value="1"/>
</dbReference>
<organism evidence="2 3">
    <name type="scientific">Aedes albopictus</name>
    <name type="common">Asian tiger mosquito</name>
    <name type="synonym">Stegomyia albopicta</name>
    <dbReference type="NCBI Taxonomy" id="7160"/>
    <lineage>
        <taxon>Eukaryota</taxon>
        <taxon>Metazoa</taxon>
        <taxon>Ecdysozoa</taxon>
        <taxon>Arthropoda</taxon>
        <taxon>Hexapoda</taxon>
        <taxon>Insecta</taxon>
        <taxon>Pterygota</taxon>
        <taxon>Neoptera</taxon>
        <taxon>Endopterygota</taxon>
        <taxon>Diptera</taxon>
        <taxon>Nematocera</taxon>
        <taxon>Culicoidea</taxon>
        <taxon>Culicidae</taxon>
        <taxon>Culicinae</taxon>
        <taxon>Aedini</taxon>
        <taxon>Aedes</taxon>
        <taxon>Stegomyia</taxon>
    </lineage>
</organism>
<evidence type="ECO:0000313" key="2">
    <source>
        <dbReference type="EnsemblMetazoa" id="AALFPA23_008975.P12291"/>
    </source>
</evidence>
<dbReference type="SUPFAM" id="SSF53098">
    <property type="entry name" value="Ribonuclease H-like"/>
    <property type="match status" value="1"/>
</dbReference>
<keyword evidence="3" id="KW-1185">Reference proteome</keyword>
<evidence type="ECO:0000259" key="1">
    <source>
        <dbReference type="PROSITE" id="PS50994"/>
    </source>
</evidence>
<dbReference type="InterPro" id="IPR040676">
    <property type="entry name" value="DUF5641"/>
</dbReference>
<protein>
    <recommendedName>
        <fullName evidence="1">Integrase catalytic domain-containing protein</fullName>
    </recommendedName>
</protein>
<dbReference type="GeneID" id="134286580"/>
<dbReference type="EnsemblMetazoa" id="AALFPA23_008975.R12291">
    <property type="protein sequence ID" value="AALFPA23_008975.P12291"/>
    <property type="gene ID" value="AALFPA23_008975"/>
</dbReference>
<sequence length="518" mass="58472">MKNQKLPENQRRSLDKTSPLYKLTPMLDEFGVMRIDSRTGVARVDEYDLKYPVILPQKHHVTYLIIDNYHRKYLHGNTETIVNELRQKYYVPRIRGVVRTVSKSCQWCKVHKARPTVPIMSPLPEARLSPGVRPFSYVGIDYFGPLLVKVGRSNAKRWVCLITCLTIRAVHVEVAYDLSTQSCIACIRRFGRRGAPLEIYSDNGRNFVGADGILKEQMKCIDEEAAATFTNTQTKWYFIPPSAPHMGGSWERLVRSIKTALTSVPQDRKLDDEALLTYLAEAESIVNSRPLTYLPLDASEQEALTPNHFLLGSSSGVKQPSREIGCPNQVLRKTWETLQANLDHFWKRWIREYLPTLTRRTKWFEDVKAVESGDLVVIIEDTRRNGWVRGRILDVVKGRDGRVRQAVVQTSKGVFRRPVSKLAVLDVADTCKAEVNTHPYGEGDVGDAASCLAIVAVNINSAPNRLLVVDPGSPFLLPKTLSGTLASSLHPVSRTARCDFSRFAKGERSISWRDGSVR</sequence>
<dbReference type="RefSeq" id="XP_062704198.1">
    <property type="nucleotide sequence ID" value="XM_062848214.1"/>
</dbReference>
<dbReference type="InterPro" id="IPR036397">
    <property type="entry name" value="RNaseH_sf"/>
</dbReference>
<dbReference type="InterPro" id="IPR012337">
    <property type="entry name" value="RNaseH-like_sf"/>
</dbReference>